<proteinExistence type="predicted"/>
<dbReference type="AlphaFoldDB" id="A0A3E1HJ00"/>
<dbReference type="Proteomes" id="UP000258522">
    <property type="component" value="Unassembled WGS sequence"/>
</dbReference>
<dbReference type="SUPFAM" id="SSF54637">
    <property type="entry name" value="Thioesterase/thiol ester dehydrase-isomerase"/>
    <property type="match status" value="1"/>
</dbReference>
<dbReference type="OrthoDB" id="4367793at2"/>
<evidence type="ECO:0000313" key="1">
    <source>
        <dbReference type="EMBL" id="RFD26367.1"/>
    </source>
</evidence>
<dbReference type="EMBL" id="QAYL01000006">
    <property type="protein sequence ID" value="RFD26367.1"/>
    <property type="molecule type" value="Genomic_DNA"/>
</dbReference>
<dbReference type="Gene3D" id="3.10.129.10">
    <property type="entry name" value="Hotdog Thioesterase"/>
    <property type="match status" value="1"/>
</dbReference>
<comment type="caution">
    <text evidence="1">The sequence shown here is derived from an EMBL/GenBank/DDBJ whole genome shotgun (WGS) entry which is preliminary data.</text>
</comment>
<gene>
    <name evidence="1" type="ORF">MUBE_05725</name>
</gene>
<reference evidence="1 2" key="1">
    <citation type="submission" date="2018-07" db="EMBL/GenBank/DDBJ databases">
        <title>Whole genome sequence of Mycobacterium uberis.</title>
        <authorList>
            <person name="Benjak A."/>
        </authorList>
    </citation>
    <scope>NUCLEOTIDE SEQUENCE [LARGE SCALE GENOMIC DNA]</scope>
    <source>
        <strain evidence="1 2">Jura</strain>
    </source>
</reference>
<dbReference type="InterPro" id="IPR029069">
    <property type="entry name" value="HotDog_dom_sf"/>
</dbReference>
<organism evidence="1 2">
    <name type="scientific">Mycobacterium uberis</name>
    <dbReference type="NCBI Taxonomy" id="2162698"/>
    <lineage>
        <taxon>Bacteria</taxon>
        <taxon>Bacillati</taxon>
        <taxon>Actinomycetota</taxon>
        <taxon>Actinomycetes</taxon>
        <taxon>Mycobacteriales</taxon>
        <taxon>Mycobacteriaceae</taxon>
        <taxon>Mycobacterium</taxon>
    </lineage>
</organism>
<accession>A0A3E1HJ00</accession>
<name>A0A3E1HJ00_9MYCO</name>
<protein>
    <submittedName>
        <fullName evidence="1">Uncharacterized protein</fullName>
    </submittedName>
</protein>
<keyword evidence="2" id="KW-1185">Reference proteome</keyword>
<evidence type="ECO:0000313" key="2">
    <source>
        <dbReference type="Proteomes" id="UP000258522"/>
    </source>
</evidence>
<sequence>MPGRELRLVNVSSSDEVRLLELSAWVHYDSIAIRDDLVKVLVSYFTGHLGIATTMRADRGIDIRQAHLTVFAVPMMIWIVFHKPVRWRGSMLYTYESTRVGAGRACVSGTVHVQEGALLVFFVQESLIWSLRTSDAEIDSWSRF</sequence>